<gene>
    <name evidence="1" type="ORF">CEXT_684471</name>
</gene>
<dbReference type="Proteomes" id="UP001054945">
    <property type="component" value="Unassembled WGS sequence"/>
</dbReference>
<protein>
    <submittedName>
        <fullName evidence="1">Uncharacterized protein</fullName>
    </submittedName>
</protein>
<proteinExistence type="predicted"/>
<organism evidence="1 2">
    <name type="scientific">Caerostris extrusa</name>
    <name type="common">Bark spider</name>
    <name type="synonym">Caerostris bankana</name>
    <dbReference type="NCBI Taxonomy" id="172846"/>
    <lineage>
        <taxon>Eukaryota</taxon>
        <taxon>Metazoa</taxon>
        <taxon>Ecdysozoa</taxon>
        <taxon>Arthropoda</taxon>
        <taxon>Chelicerata</taxon>
        <taxon>Arachnida</taxon>
        <taxon>Araneae</taxon>
        <taxon>Araneomorphae</taxon>
        <taxon>Entelegynae</taxon>
        <taxon>Araneoidea</taxon>
        <taxon>Araneidae</taxon>
        <taxon>Caerostris</taxon>
    </lineage>
</organism>
<sequence>MGVELSASRSSYSNIMEYMYIEVQIEGTLSASLSHRQMSYLSIDTLSGHIVVRILVRLRNDLSIASFDAAAQTGARTVVYSTTIMKASMPSGRLSIQSPILCMMAIFDKKTIACLNSSL</sequence>
<name>A0AAV4XPH5_CAEEX</name>
<accession>A0AAV4XPH5</accession>
<dbReference type="EMBL" id="BPLR01018021">
    <property type="protein sequence ID" value="GIY96233.1"/>
    <property type="molecule type" value="Genomic_DNA"/>
</dbReference>
<comment type="caution">
    <text evidence="1">The sequence shown here is derived from an EMBL/GenBank/DDBJ whole genome shotgun (WGS) entry which is preliminary data.</text>
</comment>
<keyword evidence="2" id="KW-1185">Reference proteome</keyword>
<reference evidence="1 2" key="1">
    <citation type="submission" date="2021-06" db="EMBL/GenBank/DDBJ databases">
        <title>Caerostris extrusa draft genome.</title>
        <authorList>
            <person name="Kono N."/>
            <person name="Arakawa K."/>
        </authorList>
    </citation>
    <scope>NUCLEOTIDE SEQUENCE [LARGE SCALE GENOMIC DNA]</scope>
</reference>
<evidence type="ECO:0000313" key="2">
    <source>
        <dbReference type="Proteomes" id="UP001054945"/>
    </source>
</evidence>
<evidence type="ECO:0000313" key="1">
    <source>
        <dbReference type="EMBL" id="GIY96233.1"/>
    </source>
</evidence>
<dbReference type="AlphaFoldDB" id="A0AAV4XPH5"/>